<sequence length="96" mass="10789">MIYESLDDFRDDVCPKTKLDMEYSRGIRRCTDDCPLPDTSAESFAYSATSAHPVSSCNLYGASHLVLIRQNRGPMPVFTANSLTLDFPRNYTSGTW</sequence>
<dbReference type="AlphaFoldDB" id="A0A517NHZ1"/>
<name>A0A517NHZ1_9BACT</name>
<keyword evidence="2" id="KW-1185">Reference proteome</keyword>
<gene>
    <name evidence="1" type="ORF">K227x_51670</name>
</gene>
<dbReference type="KEGG" id="rlc:K227x_51670"/>
<evidence type="ECO:0000313" key="2">
    <source>
        <dbReference type="Proteomes" id="UP000318538"/>
    </source>
</evidence>
<dbReference type="Proteomes" id="UP000318538">
    <property type="component" value="Chromosome"/>
</dbReference>
<reference evidence="1 2" key="1">
    <citation type="submission" date="2019-02" db="EMBL/GenBank/DDBJ databases">
        <title>Deep-cultivation of Planctomycetes and their phenomic and genomic characterization uncovers novel biology.</title>
        <authorList>
            <person name="Wiegand S."/>
            <person name="Jogler M."/>
            <person name="Boedeker C."/>
            <person name="Pinto D."/>
            <person name="Vollmers J."/>
            <person name="Rivas-Marin E."/>
            <person name="Kohn T."/>
            <person name="Peeters S.H."/>
            <person name="Heuer A."/>
            <person name="Rast P."/>
            <person name="Oberbeckmann S."/>
            <person name="Bunk B."/>
            <person name="Jeske O."/>
            <person name="Meyerdierks A."/>
            <person name="Storesund J.E."/>
            <person name="Kallscheuer N."/>
            <person name="Luecker S."/>
            <person name="Lage O.M."/>
            <person name="Pohl T."/>
            <person name="Merkel B.J."/>
            <person name="Hornburger P."/>
            <person name="Mueller R.-W."/>
            <person name="Bruemmer F."/>
            <person name="Labrenz M."/>
            <person name="Spormann A.M."/>
            <person name="Op den Camp H."/>
            <person name="Overmann J."/>
            <person name="Amann R."/>
            <person name="Jetten M.S.M."/>
            <person name="Mascher T."/>
            <person name="Medema M.H."/>
            <person name="Devos D.P."/>
            <person name="Kaster A.-K."/>
            <person name="Ovreas L."/>
            <person name="Rohde M."/>
            <person name="Galperin M.Y."/>
            <person name="Jogler C."/>
        </authorList>
    </citation>
    <scope>NUCLEOTIDE SEQUENCE [LARGE SCALE GENOMIC DNA]</scope>
    <source>
        <strain evidence="1 2">K22_7</strain>
    </source>
</reference>
<dbReference type="EMBL" id="CP036525">
    <property type="protein sequence ID" value="QDT06751.1"/>
    <property type="molecule type" value="Genomic_DNA"/>
</dbReference>
<organism evidence="1 2">
    <name type="scientific">Rubripirellula lacrimiformis</name>
    <dbReference type="NCBI Taxonomy" id="1930273"/>
    <lineage>
        <taxon>Bacteria</taxon>
        <taxon>Pseudomonadati</taxon>
        <taxon>Planctomycetota</taxon>
        <taxon>Planctomycetia</taxon>
        <taxon>Pirellulales</taxon>
        <taxon>Pirellulaceae</taxon>
        <taxon>Rubripirellula</taxon>
    </lineage>
</organism>
<protein>
    <submittedName>
        <fullName evidence="1">Uncharacterized protein</fullName>
    </submittedName>
</protein>
<proteinExistence type="predicted"/>
<accession>A0A517NHZ1</accession>
<evidence type="ECO:0000313" key="1">
    <source>
        <dbReference type="EMBL" id="QDT06751.1"/>
    </source>
</evidence>